<feature type="signal peptide" evidence="1">
    <location>
        <begin position="1"/>
        <end position="18"/>
    </location>
</feature>
<gene>
    <name evidence="2" type="ORF">JI435_432080</name>
</gene>
<keyword evidence="1" id="KW-0732">Signal</keyword>
<dbReference type="AlphaFoldDB" id="A0A7U2HYG6"/>
<organism evidence="2 3">
    <name type="scientific">Phaeosphaeria nodorum (strain SN15 / ATCC MYA-4574 / FGSC 10173)</name>
    <name type="common">Glume blotch fungus</name>
    <name type="synonym">Parastagonospora nodorum</name>
    <dbReference type="NCBI Taxonomy" id="321614"/>
    <lineage>
        <taxon>Eukaryota</taxon>
        <taxon>Fungi</taxon>
        <taxon>Dikarya</taxon>
        <taxon>Ascomycota</taxon>
        <taxon>Pezizomycotina</taxon>
        <taxon>Dothideomycetes</taxon>
        <taxon>Pleosporomycetidae</taxon>
        <taxon>Pleosporales</taxon>
        <taxon>Pleosporineae</taxon>
        <taxon>Phaeosphaeriaceae</taxon>
        <taxon>Parastagonospora</taxon>
    </lineage>
</organism>
<accession>A0A7U2HYG6</accession>
<dbReference type="Proteomes" id="UP000663193">
    <property type="component" value="Chromosome 5"/>
</dbReference>
<dbReference type="VEuPathDB" id="FungiDB:JI435_432080"/>
<evidence type="ECO:0000256" key="1">
    <source>
        <dbReference type="SAM" id="SignalP"/>
    </source>
</evidence>
<sequence>MHVFVALTLLALWSYCAAGPVPTDDKTFELNSYATPPVNILNMEFNNTAAGVVGICNIGQRYCAKQIINDLGFPIDRLIFNFCRNVFNSPGCQTCSTTGCTCDSNCIQSLFQRIDGKGWYTYQGTCQAPCIAGKCEGSIW</sequence>
<protein>
    <submittedName>
        <fullName evidence="2">Uncharacterized protein</fullName>
    </submittedName>
</protein>
<keyword evidence="3" id="KW-1185">Reference proteome</keyword>
<reference evidence="3" key="1">
    <citation type="journal article" date="2021" name="BMC Genomics">
        <title>Chromosome-level genome assembly and manually-curated proteome of model necrotroph Parastagonospora nodorum Sn15 reveals a genome-wide trove of candidate effector homologs, and redundancy of virulence-related functions within an accessory chromosome.</title>
        <authorList>
            <person name="Bertazzoni S."/>
            <person name="Jones D.A.B."/>
            <person name="Phan H.T."/>
            <person name="Tan K.-C."/>
            <person name="Hane J.K."/>
        </authorList>
    </citation>
    <scope>NUCLEOTIDE SEQUENCE [LARGE SCALE GENOMIC DNA]</scope>
    <source>
        <strain evidence="3">SN15 / ATCC MYA-4574 / FGSC 10173)</strain>
    </source>
</reference>
<proteinExistence type="predicted"/>
<feature type="chain" id="PRO_5030566492" evidence="1">
    <location>
        <begin position="19"/>
        <end position="140"/>
    </location>
</feature>
<evidence type="ECO:0000313" key="3">
    <source>
        <dbReference type="Proteomes" id="UP000663193"/>
    </source>
</evidence>
<dbReference type="EMBL" id="CP069027">
    <property type="protein sequence ID" value="QRC95278.1"/>
    <property type="molecule type" value="Genomic_DNA"/>
</dbReference>
<evidence type="ECO:0000313" key="2">
    <source>
        <dbReference type="EMBL" id="QRC95278.1"/>
    </source>
</evidence>
<name>A0A7U2HYG6_PHANO</name>